<protein>
    <submittedName>
        <fullName evidence="3">Inhibitor_I29 domain-containing protein</fullName>
    </submittedName>
</protein>
<reference evidence="3" key="1">
    <citation type="submission" date="2017-02" db="UniProtKB">
        <authorList>
            <consortium name="WormBaseParasite"/>
        </authorList>
    </citation>
    <scope>IDENTIFICATION</scope>
</reference>
<keyword evidence="2" id="KW-1185">Reference proteome</keyword>
<dbReference type="WBParaSite" id="SPAL_0000125300.1">
    <property type="protein sequence ID" value="SPAL_0000125300.1"/>
    <property type="gene ID" value="SPAL_0000125300"/>
</dbReference>
<accession>A0A0N5B5A8</accession>
<name>A0A0N5B5A8_STREA</name>
<evidence type="ECO:0000313" key="3">
    <source>
        <dbReference type="WBParaSite" id="SPAL_0000125300.1"/>
    </source>
</evidence>
<feature type="signal peptide" evidence="1">
    <location>
        <begin position="1"/>
        <end position="18"/>
    </location>
</feature>
<organism evidence="2 3">
    <name type="scientific">Strongyloides papillosus</name>
    <name type="common">Intestinal threadworm</name>
    <dbReference type="NCBI Taxonomy" id="174720"/>
    <lineage>
        <taxon>Eukaryota</taxon>
        <taxon>Metazoa</taxon>
        <taxon>Ecdysozoa</taxon>
        <taxon>Nematoda</taxon>
        <taxon>Chromadorea</taxon>
        <taxon>Rhabditida</taxon>
        <taxon>Tylenchina</taxon>
        <taxon>Panagrolaimomorpha</taxon>
        <taxon>Strongyloidoidea</taxon>
        <taxon>Strongyloididae</taxon>
        <taxon>Strongyloides</taxon>
    </lineage>
</organism>
<evidence type="ECO:0000256" key="1">
    <source>
        <dbReference type="SAM" id="SignalP"/>
    </source>
</evidence>
<proteinExistence type="predicted"/>
<dbReference type="AlphaFoldDB" id="A0A0N5B5A8"/>
<feature type="chain" id="PRO_5005893979" evidence="1">
    <location>
        <begin position="19"/>
        <end position="175"/>
    </location>
</feature>
<dbReference type="Proteomes" id="UP000046392">
    <property type="component" value="Unplaced"/>
</dbReference>
<sequence length="175" mass="21130">MLFAFCIFIFILYPCLQSFEDKKLSFSSYEKMINKDYIKALVDEAVNRLQQTYETENLKYKKSAQEYKKYIDEKIEGHEVKKISLQKKHMDLRKKYSKMNEDLFGNGNFIESPEDYEFEMKDKKYQSFEDILSKNDTTKKFPDQPILEQHQKNMRSKRTIRKISKIKLKKVNSAW</sequence>
<evidence type="ECO:0000313" key="2">
    <source>
        <dbReference type="Proteomes" id="UP000046392"/>
    </source>
</evidence>
<keyword evidence="1" id="KW-0732">Signal</keyword>